<keyword evidence="4" id="KW-1185">Reference proteome</keyword>
<organism evidence="3 4">
    <name type="scientific">Fulvivirga sedimenti</name>
    <dbReference type="NCBI Taxonomy" id="2879465"/>
    <lineage>
        <taxon>Bacteria</taxon>
        <taxon>Pseudomonadati</taxon>
        <taxon>Bacteroidota</taxon>
        <taxon>Cytophagia</taxon>
        <taxon>Cytophagales</taxon>
        <taxon>Fulvivirgaceae</taxon>
        <taxon>Fulvivirga</taxon>
    </lineage>
</organism>
<evidence type="ECO:0000313" key="3">
    <source>
        <dbReference type="EMBL" id="MCA6078600.1"/>
    </source>
</evidence>
<feature type="chain" id="PRO_5040785386" evidence="2">
    <location>
        <begin position="25"/>
        <end position="377"/>
    </location>
</feature>
<proteinExistence type="predicted"/>
<dbReference type="SUPFAM" id="SSF48452">
    <property type="entry name" value="TPR-like"/>
    <property type="match status" value="1"/>
</dbReference>
<protein>
    <submittedName>
        <fullName evidence="3">DUF2911 domain-containing protein</fullName>
    </submittedName>
</protein>
<dbReference type="RefSeq" id="WP_225699456.1">
    <property type="nucleotide sequence ID" value="NZ_JAIXNE010000006.1"/>
</dbReference>
<evidence type="ECO:0000256" key="2">
    <source>
        <dbReference type="SAM" id="SignalP"/>
    </source>
</evidence>
<dbReference type="Gene3D" id="1.25.40.10">
    <property type="entry name" value="Tetratricopeptide repeat domain"/>
    <property type="match status" value="1"/>
</dbReference>
<gene>
    <name evidence="3" type="ORF">LDX50_27245</name>
</gene>
<dbReference type="Pfam" id="PF13181">
    <property type="entry name" value="TPR_8"/>
    <property type="match status" value="1"/>
</dbReference>
<feature type="repeat" description="TPR" evidence="1">
    <location>
        <begin position="291"/>
        <end position="324"/>
    </location>
</feature>
<keyword evidence="2" id="KW-0732">Signal</keyword>
<evidence type="ECO:0000256" key="1">
    <source>
        <dbReference type="PROSITE-ProRule" id="PRU00339"/>
    </source>
</evidence>
<comment type="caution">
    <text evidence="3">The sequence shown here is derived from an EMBL/GenBank/DDBJ whole genome shotgun (WGS) entry which is preliminary data.</text>
</comment>
<feature type="signal peptide" evidence="2">
    <location>
        <begin position="1"/>
        <end position="24"/>
    </location>
</feature>
<dbReference type="InterPro" id="IPR021314">
    <property type="entry name" value="DUF2911"/>
</dbReference>
<dbReference type="AlphaFoldDB" id="A0A9X1HVB2"/>
<dbReference type="Pfam" id="PF11138">
    <property type="entry name" value="DUF2911"/>
    <property type="match status" value="1"/>
</dbReference>
<dbReference type="Proteomes" id="UP001139409">
    <property type="component" value="Unassembled WGS sequence"/>
</dbReference>
<keyword evidence="1" id="KW-0802">TPR repeat</keyword>
<reference evidence="3" key="1">
    <citation type="submission" date="2021-09" db="EMBL/GenBank/DDBJ databases">
        <title>Fulvivirga sp. isolated from coastal sediment.</title>
        <authorList>
            <person name="Yu H."/>
        </authorList>
    </citation>
    <scope>NUCLEOTIDE SEQUENCE</scope>
    <source>
        <strain evidence="3">1062</strain>
    </source>
</reference>
<accession>A0A9X1HVB2</accession>
<sequence length="377" mass="41350">MKNLYKPLVVLALFWGISIPHSGAQTVTLPQVSPKATISQTVGIAQVTVTYSRPNVVTPQGQDRTGQIWGALVPYGLSDLGFGSTKAAPWRAGANENTLIEFSHDATFGGKSIEAGEYGLHMVLSEDGAVTVILSHDTHSWGSFFYDPAHDALRVNTQWEDHANTPLLTYSFPEADLNSATLVLDWEQKRIPIKISFDTPELTYQNLTNELKSIPGFDYQNWIAASSYLSTQGIHSETALEWADNAINAPFVGQKNFNSLSNKAQILNGMGESDKAAALMDEALEDPTANIQNYYNYGRTLIAQGKTEKALEVFSTASKKWPDHWLAPHGLARGLSATGSYKKALKYEREAFALAPDASKPFLEGYLKALEEGKDFN</sequence>
<name>A0A9X1HVB2_9BACT</name>
<evidence type="ECO:0000313" key="4">
    <source>
        <dbReference type="Proteomes" id="UP001139409"/>
    </source>
</evidence>
<dbReference type="InterPro" id="IPR011990">
    <property type="entry name" value="TPR-like_helical_dom_sf"/>
</dbReference>
<dbReference type="InterPro" id="IPR019734">
    <property type="entry name" value="TPR_rpt"/>
</dbReference>
<dbReference type="EMBL" id="JAIXNE010000006">
    <property type="protein sequence ID" value="MCA6078600.1"/>
    <property type="molecule type" value="Genomic_DNA"/>
</dbReference>
<dbReference type="PROSITE" id="PS50005">
    <property type="entry name" value="TPR"/>
    <property type="match status" value="1"/>
</dbReference>